<dbReference type="SFLD" id="SFLDG01101">
    <property type="entry name" value="Uncharacterised_Radical_SAM_Su"/>
    <property type="match status" value="1"/>
</dbReference>
<gene>
    <name evidence="9" type="ordered locus">Kcr_0532</name>
</gene>
<sequence length="360" mass="41337">MMESRLQRKYEDHLECLVCERRCKIREGMRGACGNYANINGSLYHVGYGKLSYIESRPIEIKPLFHYWPNSTALTYSNYGCNFYCPWCQNHEISFRWPPEVPEVKPSYLIDLAKRRGDHGISASLNEPATNFDFVLEASKLAKDSGLYSMVVTNGYFTLEALRELLNAGTDGYSIDIKGCPEMAERKILPHVNHDIIFRNAREVIEEGGHVEVVYLVVTGANDFESCFNWIVDKHLSLGPDVPLHINRYFPANRWREPETDLKKLLNFRERAMREGINFVYVGNVWDPDLESTFCPKCGKLLIRRRMCRVTHFSLIQEGGKWRCPRCGAEIPMRGKFIQQRGPLSLGSPKPPYRGASSGR</sequence>
<evidence type="ECO:0000259" key="8">
    <source>
        <dbReference type="PROSITE" id="PS51918"/>
    </source>
</evidence>
<dbReference type="SUPFAM" id="SSF102114">
    <property type="entry name" value="Radical SAM enzymes"/>
    <property type="match status" value="1"/>
</dbReference>
<dbReference type="InterPro" id="IPR058240">
    <property type="entry name" value="rSAM_sf"/>
</dbReference>
<dbReference type="Pfam" id="PF04055">
    <property type="entry name" value="Radical_SAM"/>
    <property type="match status" value="1"/>
</dbReference>
<keyword evidence="2 6" id="KW-0949">S-adenosyl-L-methionine</keyword>
<evidence type="ECO:0000313" key="10">
    <source>
        <dbReference type="Proteomes" id="UP000001686"/>
    </source>
</evidence>
<dbReference type="STRING" id="374847.Kcr_0532"/>
<dbReference type="KEGG" id="kcr:Kcr_0532"/>
<dbReference type="GO" id="GO:0051539">
    <property type="term" value="F:4 iron, 4 sulfur cluster binding"/>
    <property type="evidence" value="ECO:0007669"/>
    <property type="project" value="UniProtKB-KW"/>
</dbReference>
<dbReference type="PANTHER" id="PTHR30352">
    <property type="entry name" value="PYRUVATE FORMATE-LYASE-ACTIVATING ENZYME"/>
    <property type="match status" value="1"/>
</dbReference>
<organism evidence="9 10">
    <name type="scientific">Korarchaeum cryptofilum (strain OPF8)</name>
    <dbReference type="NCBI Taxonomy" id="374847"/>
    <lineage>
        <taxon>Archaea</taxon>
        <taxon>Thermoproteota</taxon>
        <taxon>Candidatus Korarchaeia</taxon>
        <taxon>Candidatus Korarchaeales</taxon>
        <taxon>Candidatus Korarchaeaceae</taxon>
        <taxon>Candidatus Korarchaeum</taxon>
    </lineage>
</organism>
<dbReference type="InParanoid" id="B1L4A6"/>
<feature type="binding site" evidence="6">
    <location>
        <position position="85"/>
    </location>
    <ligand>
        <name>[4Fe-4S] cluster</name>
        <dbReference type="ChEBI" id="CHEBI:49883"/>
        <note>4Fe-4S-S-AdoMet</note>
    </ligand>
</feature>
<dbReference type="InterPro" id="IPR016431">
    <property type="entry name" value="Pyrv-formate_lyase-activ_prd"/>
</dbReference>
<dbReference type="EMBL" id="CP000968">
    <property type="protein sequence ID" value="ACB07285.1"/>
    <property type="molecule type" value="Genomic_DNA"/>
</dbReference>
<feature type="domain" description="Radical SAM core" evidence="8">
    <location>
        <begin position="67"/>
        <end position="284"/>
    </location>
</feature>
<dbReference type="OrthoDB" id="371936at2157"/>
<dbReference type="Proteomes" id="UP000001686">
    <property type="component" value="Chromosome"/>
</dbReference>
<name>B1L4A6_KORCO</name>
<comment type="cofactor">
    <cofactor evidence="6">
        <name>[4Fe-4S] cluster</name>
        <dbReference type="ChEBI" id="CHEBI:49883"/>
    </cofactor>
    <text evidence="6">Binds 1 [4Fe-4S] cluster. The cluster is coordinated with 3 cysteines and an exchangeable S-adenosyl-L-methionine.</text>
</comment>
<dbReference type="EnsemblBacteria" id="ACB07285">
    <property type="protein sequence ID" value="ACB07285"/>
    <property type="gene ID" value="Kcr_0532"/>
</dbReference>
<evidence type="ECO:0000256" key="7">
    <source>
        <dbReference type="SAM" id="MobiDB-lite"/>
    </source>
</evidence>
<keyword evidence="10" id="KW-1185">Reference proteome</keyword>
<evidence type="ECO:0000256" key="3">
    <source>
        <dbReference type="ARBA" id="ARBA00022723"/>
    </source>
</evidence>
<protein>
    <submittedName>
        <fullName evidence="9">Pyruvate-formate lyase-activating enzyme</fullName>
    </submittedName>
</protein>
<keyword evidence="5 6" id="KW-0411">Iron-sulfur</keyword>
<dbReference type="PANTHER" id="PTHR30352:SF5">
    <property type="entry name" value="PYRUVATE FORMATE-LYASE 1-ACTIVATING ENZYME"/>
    <property type="match status" value="1"/>
</dbReference>
<dbReference type="SFLD" id="SFLDS00029">
    <property type="entry name" value="Radical_SAM"/>
    <property type="match status" value="1"/>
</dbReference>
<dbReference type="CDD" id="cd01335">
    <property type="entry name" value="Radical_SAM"/>
    <property type="match status" value="1"/>
</dbReference>
<dbReference type="GO" id="GO:0016829">
    <property type="term" value="F:lyase activity"/>
    <property type="evidence" value="ECO:0007669"/>
    <property type="project" value="UniProtKB-KW"/>
</dbReference>
<dbReference type="InterPro" id="IPR013785">
    <property type="entry name" value="Aldolase_TIM"/>
</dbReference>
<evidence type="ECO:0000256" key="6">
    <source>
        <dbReference type="PIRSR" id="PIRSR004869-50"/>
    </source>
</evidence>
<evidence type="ECO:0000256" key="5">
    <source>
        <dbReference type="ARBA" id="ARBA00023014"/>
    </source>
</evidence>
<dbReference type="RefSeq" id="WP_012309182.1">
    <property type="nucleotide sequence ID" value="NC_010482.1"/>
</dbReference>
<reference evidence="9 10" key="1">
    <citation type="journal article" date="2008" name="Proc. Natl. Acad. Sci. U.S.A.">
        <title>A korarchaeal genome reveals new insights into the evolution of the Archaea.</title>
        <authorList>
            <person name="Elkins J.G."/>
            <person name="Podar M."/>
            <person name="Graham D.E."/>
            <person name="Makarova K.S."/>
            <person name="Wolf Y."/>
            <person name="Randau L."/>
            <person name="Hedlund B.P."/>
            <person name="Brochier-Armanet C."/>
            <person name="Kunin V."/>
            <person name="Anderson I."/>
            <person name="Lapidus A."/>
            <person name="Goltsman E."/>
            <person name="Barry K."/>
            <person name="Koonin E.V."/>
            <person name="Hugenholtz P."/>
            <person name="Kyrpides N."/>
            <person name="Wanner G."/>
            <person name="Richardson P."/>
            <person name="Keller M."/>
            <person name="Stetter K.O."/>
        </authorList>
    </citation>
    <scope>NUCLEOTIDE SEQUENCE [LARGE SCALE GENOMIC DNA]</scope>
    <source>
        <strain evidence="10">OPF8</strain>
    </source>
</reference>
<evidence type="ECO:0000256" key="2">
    <source>
        <dbReference type="ARBA" id="ARBA00022691"/>
    </source>
</evidence>
<accession>B1L4A6</accession>
<proteinExistence type="predicted"/>
<keyword evidence="1" id="KW-0004">4Fe-4S</keyword>
<evidence type="ECO:0000256" key="1">
    <source>
        <dbReference type="ARBA" id="ARBA00022485"/>
    </source>
</evidence>
<feature type="binding site" evidence="6">
    <location>
        <position position="81"/>
    </location>
    <ligand>
        <name>[4Fe-4S] cluster</name>
        <dbReference type="ChEBI" id="CHEBI:49883"/>
        <note>4Fe-4S-S-AdoMet</note>
    </ligand>
</feature>
<keyword evidence="9" id="KW-0456">Lyase</keyword>
<keyword evidence="4 6" id="KW-0408">Iron</keyword>
<keyword evidence="3 6" id="KW-0479">Metal-binding</keyword>
<dbReference type="PIRSF" id="PIRSF004869">
    <property type="entry name" value="PflX_prd"/>
    <property type="match status" value="1"/>
</dbReference>
<feature type="region of interest" description="Disordered" evidence="7">
    <location>
        <begin position="340"/>
        <end position="360"/>
    </location>
</feature>
<dbReference type="GeneID" id="6093816"/>
<dbReference type="InterPro" id="IPR034457">
    <property type="entry name" value="Organic_radical-activating"/>
</dbReference>
<evidence type="ECO:0000313" key="9">
    <source>
        <dbReference type="EMBL" id="ACB07285.1"/>
    </source>
</evidence>
<feature type="binding site" evidence="6">
    <location>
        <position position="88"/>
    </location>
    <ligand>
        <name>[4Fe-4S] cluster</name>
        <dbReference type="ChEBI" id="CHEBI:49883"/>
        <note>4Fe-4S-S-AdoMet</note>
    </ligand>
</feature>
<dbReference type="HOGENOM" id="CLU_044176_1_0_2"/>
<dbReference type="InterPro" id="IPR027596">
    <property type="entry name" value="AmmeMemoSam_rS"/>
</dbReference>
<evidence type="ECO:0000256" key="4">
    <source>
        <dbReference type="ARBA" id="ARBA00023004"/>
    </source>
</evidence>
<keyword evidence="9" id="KW-0670">Pyruvate</keyword>
<dbReference type="AlphaFoldDB" id="B1L4A6"/>
<dbReference type="InterPro" id="IPR007197">
    <property type="entry name" value="rSAM"/>
</dbReference>
<dbReference type="PhylomeDB" id="B1L4A6"/>
<dbReference type="Gene3D" id="3.20.20.70">
    <property type="entry name" value="Aldolase class I"/>
    <property type="match status" value="1"/>
</dbReference>
<dbReference type="eggNOG" id="arCOG00947">
    <property type="taxonomic scope" value="Archaea"/>
</dbReference>
<dbReference type="PROSITE" id="PS51918">
    <property type="entry name" value="RADICAL_SAM"/>
    <property type="match status" value="1"/>
</dbReference>
<dbReference type="GO" id="GO:0046872">
    <property type="term" value="F:metal ion binding"/>
    <property type="evidence" value="ECO:0007669"/>
    <property type="project" value="UniProtKB-KW"/>
</dbReference>